<dbReference type="GO" id="GO:0000719">
    <property type="term" value="P:photoreactive repair"/>
    <property type="evidence" value="ECO:0007669"/>
    <property type="project" value="TreeGrafter"/>
</dbReference>
<dbReference type="InterPro" id="IPR014133">
    <property type="entry name" value="Cry_DASH"/>
</dbReference>
<gene>
    <name evidence="9" type="primary">cry1</name>
    <name evidence="9" type="ORF">PSECIP111854_03732</name>
</gene>
<dbReference type="SUPFAM" id="SSF48173">
    <property type="entry name" value="Cryptochrome/photolyase FAD-binding domain"/>
    <property type="match status" value="1"/>
</dbReference>
<dbReference type="RefSeq" id="WP_261627022.1">
    <property type="nucleotide sequence ID" value="NZ_CAMAPC010000022.1"/>
</dbReference>
<dbReference type="Pfam" id="PF00875">
    <property type="entry name" value="DNA_photolyase"/>
    <property type="match status" value="1"/>
</dbReference>
<evidence type="ECO:0000256" key="2">
    <source>
        <dbReference type="ARBA" id="ARBA00017881"/>
    </source>
</evidence>
<keyword evidence="3 6" id="KW-0285">Flavoprotein</keyword>
<comment type="similarity">
    <text evidence="1 7">Belongs to the DNA photolyase class-1 family.</text>
</comment>
<feature type="binding site" evidence="6">
    <location>
        <position position="240"/>
    </location>
    <ligand>
        <name>FAD</name>
        <dbReference type="ChEBI" id="CHEBI:57692"/>
    </ligand>
</feature>
<evidence type="ECO:0000256" key="3">
    <source>
        <dbReference type="ARBA" id="ARBA00022630"/>
    </source>
</evidence>
<dbReference type="Gene3D" id="1.10.579.10">
    <property type="entry name" value="DNA Cyclobutane Dipyrimidine Photolyase, subunit A, domain 3"/>
    <property type="match status" value="1"/>
</dbReference>
<dbReference type="InterPro" id="IPR005101">
    <property type="entry name" value="Cryptochr/Photolyase_FAD-bd"/>
</dbReference>
<proteinExistence type="inferred from homology"/>
<dbReference type="InterPro" id="IPR014729">
    <property type="entry name" value="Rossmann-like_a/b/a_fold"/>
</dbReference>
<dbReference type="InterPro" id="IPR002081">
    <property type="entry name" value="Cryptochrome/DNA_photolyase_1"/>
</dbReference>
<feature type="domain" description="Photolyase/cryptochrome alpha/beta" evidence="8">
    <location>
        <begin position="2"/>
        <end position="134"/>
    </location>
</feature>
<dbReference type="GO" id="GO:0003913">
    <property type="term" value="F:DNA photolyase activity"/>
    <property type="evidence" value="ECO:0007669"/>
    <property type="project" value="InterPro"/>
</dbReference>
<dbReference type="PANTHER" id="PTHR11455">
    <property type="entry name" value="CRYPTOCHROME"/>
    <property type="match status" value="1"/>
</dbReference>
<dbReference type="GO" id="GO:0071949">
    <property type="term" value="F:FAD binding"/>
    <property type="evidence" value="ECO:0007669"/>
    <property type="project" value="TreeGrafter"/>
</dbReference>
<name>A0A9W4W303_9GAMM</name>
<dbReference type="Pfam" id="PF03441">
    <property type="entry name" value="FAD_binding_7"/>
    <property type="match status" value="1"/>
</dbReference>
<comment type="cofactor">
    <cofactor evidence="6 7">
        <name>FAD</name>
        <dbReference type="ChEBI" id="CHEBI:57692"/>
    </cofactor>
    <text evidence="6 7">Binds 1 FAD per subunit.</text>
</comment>
<keyword evidence="5 7" id="KW-0157">Chromophore</keyword>
<dbReference type="PANTHER" id="PTHR11455:SF22">
    <property type="entry name" value="CRYPTOCHROME DASH"/>
    <property type="match status" value="1"/>
</dbReference>
<reference evidence="9" key="1">
    <citation type="submission" date="2022-07" db="EMBL/GenBank/DDBJ databases">
        <authorList>
            <person name="Criscuolo A."/>
        </authorList>
    </citation>
    <scope>NUCLEOTIDE SEQUENCE</scope>
    <source>
        <strain evidence="9">CIP111854</strain>
    </source>
</reference>
<dbReference type="Gene3D" id="1.25.40.80">
    <property type="match status" value="1"/>
</dbReference>
<dbReference type="InterPro" id="IPR006050">
    <property type="entry name" value="DNA_photolyase_N"/>
</dbReference>
<dbReference type="NCBIfam" id="TIGR02765">
    <property type="entry name" value="crypto_DASH"/>
    <property type="match status" value="1"/>
</dbReference>
<comment type="function">
    <text evidence="7">May have a photoreceptor function.</text>
</comment>
<evidence type="ECO:0000256" key="1">
    <source>
        <dbReference type="ARBA" id="ARBA00005862"/>
    </source>
</evidence>
<dbReference type="InterPro" id="IPR036134">
    <property type="entry name" value="Crypto/Photolyase_FAD-like_sf"/>
</dbReference>
<feature type="binding site" evidence="6">
    <location>
        <begin position="293"/>
        <end position="300"/>
    </location>
    <ligand>
        <name>FAD</name>
        <dbReference type="ChEBI" id="CHEBI:57692"/>
    </ligand>
</feature>
<evidence type="ECO:0000259" key="8">
    <source>
        <dbReference type="PROSITE" id="PS51645"/>
    </source>
</evidence>
<dbReference type="GO" id="GO:0003677">
    <property type="term" value="F:DNA binding"/>
    <property type="evidence" value="ECO:0007669"/>
    <property type="project" value="TreeGrafter"/>
</dbReference>
<evidence type="ECO:0000256" key="6">
    <source>
        <dbReference type="PIRSR" id="PIRSR602081-1"/>
    </source>
</evidence>
<keyword evidence="10" id="KW-1185">Reference proteome</keyword>
<evidence type="ECO:0000256" key="5">
    <source>
        <dbReference type="ARBA" id="ARBA00022991"/>
    </source>
</evidence>
<accession>A0A9W4W303</accession>
<feature type="binding site" evidence="6">
    <location>
        <begin position="390"/>
        <end position="392"/>
    </location>
    <ligand>
        <name>FAD</name>
        <dbReference type="ChEBI" id="CHEBI:57692"/>
    </ligand>
</feature>
<protein>
    <recommendedName>
        <fullName evidence="2 7">Cryptochrome DASH</fullName>
    </recommendedName>
</protein>
<comment type="caution">
    <text evidence="9">The sequence shown here is derived from an EMBL/GenBank/DDBJ whole genome shotgun (WGS) entry which is preliminary data.</text>
</comment>
<comment type="cofactor">
    <cofactor evidence="7">
        <name>(6R)-5,10-methylene-5,6,7,8-tetrahydrofolate</name>
        <dbReference type="ChEBI" id="CHEBI:15636"/>
    </cofactor>
    <text evidence="7">Binds 1 5,10-methenyltetrahydrofolate (MTHF) per subunit.</text>
</comment>
<evidence type="ECO:0000256" key="7">
    <source>
        <dbReference type="RuleBase" id="RU367151"/>
    </source>
</evidence>
<evidence type="ECO:0000256" key="4">
    <source>
        <dbReference type="ARBA" id="ARBA00022827"/>
    </source>
</evidence>
<dbReference type="PRINTS" id="PR00147">
    <property type="entry name" value="DNAPHOTLYASE"/>
</dbReference>
<feature type="binding site" evidence="6">
    <location>
        <begin position="253"/>
        <end position="257"/>
    </location>
    <ligand>
        <name>FAD</name>
        <dbReference type="ChEBI" id="CHEBI:57692"/>
    </ligand>
</feature>
<keyword evidence="4 6" id="KW-0274">FAD</keyword>
<dbReference type="AlphaFoldDB" id="A0A9W4W303"/>
<dbReference type="Gene3D" id="3.40.50.620">
    <property type="entry name" value="HUPs"/>
    <property type="match status" value="1"/>
</dbReference>
<dbReference type="Proteomes" id="UP001152467">
    <property type="component" value="Unassembled WGS sequence"/>
</dbReference>
<dbReference type="PROSITE" id="PS51645">
    <property type="entry name" value="PHR_CRY_ALPHA_BETA"/>
    <property type="match status" value="1"/>
</dbReference>
<evidence type="ECO:0000313" key="10">
    <source>
        <dbReference type="Proteomes" id="UP001152467"/>
    </source>
</evidence>
<sequence>MSRALYWFTHDLRLADNEGVISLLSSNNSVAFIYVIDPDWFRPLNYSQTSMGVHRWLFLRQSIEDLHNQLIAKGQSLQVVVGNSANQISKLVRDHNVTALYTAQQFGLYERHSLERVKAICPSLQVYSCCTNTLFTKDQIDEHSIPMQSFSAFRKHVESNDYSVKEDQIQESSLWEAKRALLPLQAKNQFNKVLDDIEQTMFRPHAINTLNKWTNEFVGGEQHACEHLSYYFSSSAPLTYKKTRNQLEGKCSSTGFSPYLAIGNLSPRQVWHALRRYEKQNLENESTYWVGFELLWREYFQWLLNDNPKAFFMFKGLANKKPLTSFYTQRFAQWCNGRTNYPLVNACMNQLNATGYISNRGRQIVASCLVNELSVDWRYGAAYFQKQLIDYDVASNWGNWQYIAGVGVDPRGGRHFNIEKQTQLHDEKNAFINKWQGNLEGEQTYDLTDASDWPVK</sequence>
<dbReference type="SUPFAM" id="SSF52425">
    <property type="entry name" value="Cryptochrome/photolyase, N-terminal domain"/>
    <property type="match status" value="1"/>
</dbReference>
<evidence type="ECO:0000313" key="9">
    <source>
        <dbReference type="EMBL" id="CAH9065679.1"/>
    </source>
</evidence>
<dbReference type="EMBL" id="CAMAPC010000022">
    <property type="protein sequence ID" value="CAH9065679.1"/>
    <property type="molecule type" value="Genomic_DNA"/>
</dbReference>
<dbReference type="InterPro" id="IPR036155">
    <property type="entry name" value="Crypto/Photolyase_N_sf"/>
</dbReference>
<organism evidence="9 10">
    <name type="scientific">Pseudoalteromonas holothuriae</name>
    <dbReference type="NCBI Taxonomy" id="2963714"/>
    <lineage>
        <taxon>Bacteria</taxon>
        <taxon>Pseudomonadati</taxon>
        <taxon>Pseudomonadota</taxon>
        <taxon>Gammaproteobacteria</taxon>
        <taxon>Alteromonadales</taxon>
        <taxon>Pseudoalteromonadaceae</taxon>
        <taxon>Pseudoalteromonas</taxon>
    </lineage>
</organism>